<dbReference type="Pfam" id="PF00400">
    <property type="entry name" value="WD40"/>
    <property type="match status" value="1"/>
</dbReference>
<dbReference type="InterPro" id="IPR001680">
    <property type="entry name" value="WD40_rpt"/>
</dbReference>
<proteinExistence type="predicted"/>
<dbReference type="GeneID" id="35602630"/>
<dbReference type="AlphaFoldDB" id="A0A2D3V885"/>
<evidence type="ECO:0000256" key="3">
    <source>
        <dbReference type="PROSITE-ProRule" id="PRU00221"/>
    </source>
</evidence>
<dbReference type="Proteomes" id="UP000225277">
    <property type="component" value="Unassembled WGS sequence"/>
</dbReference>
<evidence type="ECO:0000313" key="4">
    <source>
        <dbReference type="EMBL" id="CZT21650.1"/>
    </source>
</evidence>
<feature type="repeat" description="WD" evidence="3">
    <location>
        <begin position="34"/>
        <end position="75"/>
    </location>
</feature>
<organism evidence="4 5">
    <name type="scientific">Ramularia collo-cygni</name>
    <dbReference type="NCBI Taxonomy" id="112498"/>
    <lineage>
        <taxon>Eukaryota</taxon>
        <taxon>Fungi</taxon>
        <taxon>Dikarya</taxon>
        <taxon>Ascomycota</taxon>
        <taxon>Pezizomycotina</taxon>
        <taxon>Dothideomycetes</taxon>
        <taxon>Dothideomycetidae</taxon>
        <taxon>Mycosphaerellales</taxon>
        <taxon>Mycosphaerellaceae</taxon>
        <taxon>Ramularia</taxon>
    </lineage>
</organism>
<dbReference type="PANTHER" id="PTHR19848:SF8">
    <property type="entry name" value="F-BOX AND WD REPEAT DOMAIN CONTAINING 7"/>
    <property type="match status" value="1"/>
</dbReference>
<name>A0A2D3V885_9PEZI</name>
<dbReference type="InterPro" id="IPR036322">
    <property type="entry name" value="WD40_repeat_dom_sf"/>
</dbReference>
<keyword evidence="5" id="KW-1185">Reference proteome</keyword>
<dbReference type="SMART" id="SM00320">
    <property type="entry name" value="WD40"/>
    <property type="match status" value="3"/>
</dbReference>
<dbReference type="PANTHER" id="PTHR19848">
    <property type="entry name" value="WD40 REPEAT PROTEIN"/>
    <property type="match status" value="1"/>
</dbReference>
<dbReference type="RefSeq" id="XP_023628539.1">
    <property type="nucleotide sequence ID" value="XM_023772771.1"/>
</dbReference>
<evidence type="ECO:0000256" key="1">
    <source>
        <dbReference type="ARBA" id="ARBA00022574"/>
    </source>
</evidence>
<protein>
    <submittedName>
        <fullName evidence="4">Uncharacterized protein</fullName>
    </submittedName>
</protein>
<dbReference type="SUPFAM" id="SSF50978">
    <property type="entry name" value="WD40 repeat-like"/>
    <property type="match status" value="1"/>
</dbReference>
<evidence type="ECO:0000313" key="5">
    <source>
        <dbReference type="Proteomes" id="UP000225277"/>
    </source>
</evidence>
<accession>A0A2D3V885</accession>
<reference evidence="4 5" key="1">
    <citation type="submission" date="2016-03" db="EMBL/GenBank/DDBJ databases">
        <authorList>
            <person name="Ploux O."/>
        </authorList>
    </citation>
    <scope>NUCLEOTIDE SEQUENCE [LARGE SCALE GENOMIC DNA]</scope>
    <source>
        <strain evidence="4 5">URUG2</strain>
    </source>
</reference>
<dbReference type="EMBL" id="FJUY01000011">
    <property type="protein sequence ID" value="CZT21650.1"/>
    <property type="molecule type" value="Genomic_DNA"/>
</dbReference>
<evidence type="ECO:0000256" key="2">
    <source>
        <dbReference type="ARBA" id="ARBA00022737"/>
    </source>
</evidence>
<dbReference type="Gene3D" id="2.130.10.10">
    <property type="entry name" value="YVTN repeat-like/Quinoprotein amine dehydrogenase"/>
    <property type="match status" value="1"/>
</dbReference>
<dbReference type="InterPro" id="IPR015943">
    <property type="entry name" value="WD40/YVTN_repeat-like_dom_sf"/>
</dbReference>
<keyword evidence="1 3" id="KW-0853">WD repeat</keyword>
<gene>
    <name evidence="4" type="ORF">RCC_07515</name>
</gene>
<keyword evidence="2" id="KW-0677">Repeat</keyword>
<dbReference type="OrthoDB" id="1367865at2759"/>
<dbReference type="PROSITE" id="PS50294">
    <property type="entry name" value="WD_REPEATS_REGION"/>
    <property type="match status" value="1"/>
</dbReference>
<dbReference type="PROSITE" id="PS50082">
    <property type="entry name" value="WD_REPEATS_2"/>
    <property type="match status" value="1"/>
</dbReference>
<dbReference type="STRING" id="112498.A0A2D3V885"/>
<sequence>MAHPETTQRSMRPPDQLPQLVVMNITTGMEFCRMRGHTDAIMWAEWSVDEETIATASWDRTYRIWNALTGNCKHVIGPTNGQNWCGGFFGDGKHVLLTGATPTKVSTYDIGTAQQRHVFVPPEGIKLDWMRCLAVHPVRDLVILQNGRALLAWNPCLSGSQASNVQVIFTLKPAENFFVNRRGGVQTLKWVDGGTKLLAQGEEHTIYVWDIERHVKWRFQRPKGRAIEDGSGIDVLYYFRRKEAEWVVSVGENRARLWRL</sequence>